<evidence type="ECO:0000256" key="3">
    <source>
        <dbReference type="ARBA" id="ARBA00022771"/>
    </source>
</evidence>
<reference evidence="8" key="1">
    <citation type="submission" date="2023-03" db="EMBL/GenBank/DDBJ databases">
        <title>Chromosome-level genomes of two armyworms, Mythimna separata and Mythimna loreyi, provide insights into the biosynthesis and reception of sex pheromones.</title>
        <authorList>
            <person name="Zhao H."/>
        </authorList>
    </citation>
    <scope>NUCLEOTIDE SEQUENCE</scope>
    <source>
        <strain evidence="8">BeijingLab</strain>
        <tissue evidence="8">Pupa</tissue>
    </source>
</reference>
<evidence type="ECO:0000256" key="4">
    <source>
        <dbReference type="ARBA" id="ARBA00022833"/>
    </source>
</evidence>
<evidence type="ECO:0000313" key="9">
    <source>
        <dbReference type="Proteomes" id="UP001231518"/>
    </source>
</evidence>
<dbReference type="EMBL" id="JARGEI010000013">
    <property type="protein sequence ID" value="KAJ8721705.1"/>
    <property type="molecule type" value="Genomic_DNA"/>
</dbReference>
<dbReference type="InterPro" id="IPR007588">
    <property type="entry name" value="Znf_FLYWCH"/>
</dbReference>
<dbReference type="Pfam" id="PF04500">
    <property type="entry name" value="FLYWCH"/>
    <property type="match status" value="1"/>
</dbReference>
<evidence type="ECO:0000256" key="5">
    <source>
        <dbReference type="ARBA" id="ARBA00023242"/>
    </source>
</evidence>
<keyword evidence="4" id="KW-0862">Zinc</keyword>
<dbReference type="InterPro" id="IPR051095">
    <property type="entry name" value="Dros_DevTransReg"/>
</dbReference>
<dbReference type="PANTHER" id="PTHR23110:SF109">
    <property type="entry name" value="FI07618P-RELATED"/>
    <property type="match status" value="1"/>
</dbReference>
<name>A0AAD8DTG6_MYTSE</name>
<dbReference type="Gene3D" id="2.20.25.240">
    <property type="match status" value="1"/>
</dbReference>
<feature type="compositionally biased region" description="Polar residues" evidence="6">
    <location>
        <begin position="199"/>
        <end position="218"/>
    </location>
</feature>
<accession>A0AAD8DTG6</accession>
<feature type="domain" description="BTB" evidence="7">
    <location>
        <begin position="32"/>
        <end position="97"/>
    </location>
</feature>
<comment type="caution">
    <text evidence="8">The sequence shown here is derived from an EMBL/GenBank/DDBJ whole genome shotgun (WGS) entry which is preliminary data.</text>
</comment>
<dbReference type="Pfam" id="PF00651">
    <property type="entry name" value="BTB"/>
    <property type="match status" value="1"/>
</dbReference>
<dbReference type="AlphaFoldDB" id="A0AAD8DTG6"/>
<gene>
    <name evidence="8" type="ORF">PYW07_002480</name>
</gene>
<proteinExistence type="predicted"/>
<keyword evidence="5" id="KW-0539">Nucleus</keyword>
<dbReference type="GO" id="GO:0005634">
    <property type="term" value="C:nucleus"/>
    <property type="evidence" value="ECO:0007669"/>
    <property type="project" value="UniProtKB-SubCell"/>
</dbReference>
<dbReference type="PROSITE" id="PS50097">
    <property type="entry name" value="BTB"/>
    <property type="match status" value="1"/>
</dbReference>
<sequence>MAQTEQLSLSWDAHQKSICNGLSQLQQRGEFVDMTIAADGHHVKVHKMVLSLVSPYIKDLISTAQCPHPVIFLNNISYSTLCAILEYIYTGEVLVTKHQLKDMLAAGRALHIRGLKEMDDEATVESSPMKTVTPSPPRPKSISERLRLLKEKKKPGHSAKDEKKDVAPVPICKIYLEERPDDSTMDVQAIEIDDDLTEASETTPDSSATLDANKSNNGKADISRDLTADDTKKALLNQKVQYTVSNQGGLQVIHNRYIYHLRYFGKKNRKRLWRCVDYSTTNLKCPANICTDENNQVTERSYSHNHPFHDDKILKKLQHGMIYSVFQEAESNADGKKKERRVPINAWAPECNSDE</sequence>
<dbReference type="SUPFAM" id="SSF54695">
    <property type="entry name" value="POZ domain"/>
    <property type="match status" value="1"/>
</dbReference>
<dbReference type="GO" id="GO:0006357">
    <property type="term" value="P:regulation of transcription by RNA polymerase II"/>
    <property type="evidence" value="ECO:0007669"/>
    <property type="project" value="TreeGrafter"/>
</dbReference>
<evidence type="ECO:0000256" key="2">
    <source>
        <dbReference type="ARBA" id="ARBA00022723"/>
    </source>
</evidence>
<protein>
    <recommendedName>
        <fullName evidence="7">BTB domain-containing protein</fullName>
    </recommendedName>
</protein>
<dbReference type="Proteomes" id="UP001231518">
    <property type="component" value="Chromosome 12"/>
</dbReference>
<dbReference type="SMART" id="SM00225">
    <property type="entry name" value="BTB"/>
    <property type="match status" value="1"/>
</dbReference>
<keyword evidence="3" id="KW-0863">Zinc-finger</keyword>
<dbReference type="Gene3D" id="3.30.710.10">
    <property type="entry name" value="Potassium Channel Kv1.1, Chain A"/>
    <property type="match status" value="1"/>
</dbReference>
<keyword evidence="2" id="KW-0479">Metal-binding</keyword>
<dbReference type="PANTHER" id="PTHR23110">
    <property type="entry name" value="BTB DOMAIN TRANSCRIPTION FACTOR"/>
    <property type="match status" value="1"/>
</dbReference>
<evidence type="ECO:0000256" key="6">
    <source>
        <dbReference type="SAM" id="MobiDB-lite"/>
    </source>
</evidence>
<keyword evidence="9" id="KW-1185">Reference proteome</keyword>
<feature type="region of interest" description="Disordered" evidence="6">
    <location>
        <begin position="196"/>
        <end position="225"/>
    </location>
</feature>
<organism evidence="8 9">
    <name type="scientific">Mythimna separata</name>
    <name type="common">Oriental armyworm</name>
    <name type="synonym">Pseudaletia separata</name>
    <dbReference type="NCBI Taxonomy" id="271217"/>
    <lineage>
        <taxon>Eukaryota</taxon>
        <taxon>Metazoa</taxon>
        <taxon>Ecdysozoa</taxon>
        <taxon>Arthropoda</taxon>
        <taxon>Hexapoda</taxon>
        <taxon>Insecta</taxon>
        <taxon>Pterygota</taxon>
        <taxon>Neoptera</taxon>
        <taxon>Endopterygota</taxon>
        <taxon>Lepidoptera</taxon>
        <taxon>Glossata</taxon>
        <taxon>Ditrysia</taxon>
        <taxon>Noctuoidea</taxon>
        <taxon>Noctuidae</taxon>
        <taxon>Noctuinae</taxon>
        <taxon>Hadenini</taxon>
        <taxon>Mythimna</taxon>
    </lineage>
</organism>
<dbReference type="CDD" id="cd18315">
    <property type="entry name" value="BTB_POZ_BAB-like"/>
    <property type="match status" value="1"/>
</dbReference>
<feature type="region of interest" description="Disordered" evidence="6">
    <location>
        <begin position="119"/>
        <end position="143"/>
    </location>
</feature>
<evidence type="ECO:0000259" key="7">
    <source>
        <dbReference type="PROSITE" id="PS50097"/>
    </source>
</evidence>
<feature type="compositionally biased region" description="Polar residues" evidence="6">
    <location>
        <begin position="124"/>
        <end position="133"/>
    </location>
</feature>
<dbReference type="GO" id="GO:0008270">
    <property type="term" value="F:zinc ion binding"/>
    <property type="evidence" value="ECO:0007669"/>
    <property type="project" value="UniProtKB-KW"/>
</dbReference>
<comment type="subcellular location">
    <subcellularLocation>
        <location evidence="1">Nucleus</location>
    </subcellularLocation>
</comment>
<evidence type="ECO:0000313" key="8">
    <source>
        <dbReference type="EMBL" id="KAJ8721705.1"/>
    </source>
</evidence>
<evidence type="ECO:0000256" key="1">
    <source>
        <dbReference type="ARBA" id="ARBA00004123"/>
    </source>
</evidence>
<dbReference type="InterPro" id="IPR011333">
    <property type="entry name" value="SKP1/BTB/POZ_sf"/>
</dbReference>
<dbReference type="InterPro" id="IPR000210">
    <property type="entry name" value="BTB/POZ_dom"/>
</dbReference>